<evidence type="ECO:0000313" key="1">
    <source>
        <dbReference type="EMBL" id="UPZ17994.1"/>
    </source>
</evidence>
<sequence length="197" mass="23599">MKTVGTLLILLITFSNFISCKIQKKEFTNDMKIKLKTMYNKDQELQKYDLKRISSKEYTDSMKLETKKNDEYNSRTIKVYFKNYGFPGVRENGEETALNFWLIVQHCDNDVDFQEKVLHAMKKELRDKNVSARNYAYLYDRVKKNKNEKQFYGTQMVWDTNGIHSLYPVKDIQNLNKRRKNFGLEPIEDYIKSFNHN</sequence>
<name>A0ABY4LY29_9FLAO</name>
<protein>
    <recommendedName>
        <fullName evidence="3">Lipoprotein</fullName>
    </recommendedName>
</protein>
<dbReference type="InterPro" id="IPR046732">
    <property type="entry name" value="DUF6624"/>
</dbReference>
<accession>A0ABY4LY29</accession>
<dbReference type="RefSeq" id="WP_248729932.1">
    <property type="nucleotide sequence ID" value="NZ_CP096829.1"/>
</dbReference>
<organism evidence="1 2">
    <name type="scientific">Flavobacterium humidisoli</name>
    <dbReference type="NCBI Taxonomy" id="2937442"/>
    <lineage>
        <taxon>Bacteria</taxon>
        <taxon>Pseudomonadati</taxon>
        <taxon>Bacteroidota</taxon>
        <taxon>Flavobacteriia</taxon>
        <taxon>Flavobacteriales</taxon>
        <taxon>Flavobacteriaceae</taxon>
        <taxon>Flavobacterium</taxon>
    </lineage>
</organism>
<proteinExistence type="predicted"/>
<evidence type="ECO:0008006" key="3">
    <source>
        <dbReference type="Google" id="ProtNLM"/>
    </source>
</evidence>
<dbReference type="Pfam" id="PF20329">
    <property type="entry name" value="DUF6624"/>
    <property type="match status" value="1"/>
</dbReference>
<evidence type="ECO:0000313" key="2">
    <source>
        <dbReference type="Proteomes" id="UP000829998"/>
    </source>
</evidence>
<dbReference type="Proteomes" id="UP000829998">
    <property type="component" value="Chromosome"/>
</dbReference>
<dbReference type="EMBL" id="CP096829">
    <property type="protein sequence ID" value="UPZ17994.1"/>
    <property type="molecule type" value="Genomic_DNA"/>
</dbReference>
<keyword evidence="2" id="KW-1185">Reference proteome</keyword>
<reference evidence="1 2" key="1">
    <citation type="submission" date="2022-04" db="EMBL/GenBank/DDBJ databases">
        <authorList>
            <person name="Ra J.-S."/>
            <person name="Kim S.-B."/>
        </authorList>
    </citation>
    <scope>NUCLEOTIDE SEQUENCE [LARGE SCALE GENOMIC DNA]</scope>
    <source>
        <strain evidence="1 2">MMS21-Er5</strain>
    </source>
</reference>
<gene>
    <name evidence="1" type="ORF">M0M44_11745</name>
</gene>